<protein>
    <submittedName>
        <fullName evidence="1">Uncharacterized protein</fullName>
    </submittedName>
</protein>
<dbReference type="PATRIC" id="fig|929558.5.peg.2119"/>
<sequence length="213" mass="25196">MPINKLIHDNCKNRVKAVLLVDIKTEALLVFARTALERYFTQIDEVNYKATVGTDSDTVYVYDTLRKLLVNLQESVVNVDYFMKLVQESKKAPQLRELAKYEDPLISYYDVMAETVAKFYENKPAYLPEFLVICVLSHWILEEEKSTNLYPYLKDIDFLELISKFEDNRKDFEKNEECTINEIYDISSIIIEKLKNYKYKVNKTRVSKTRKKK</sequence>
<organism evidence="1 2">
    <name type="scientific">Sulfurimonas gotlandica (strain DSM 19862 / JCM 16533 / GD1)</name>
    <dbReference type="NCBI Taxonomy" id="929558"/>
    <lineage>
        <taxon>Bacteria</taxon>
        <taxon>Pseudomonadati</taxon>
        <taxon>Campylobacterota</taxon>
        <taxon>Epsilonproteobacteria</taxon>
        <taxon>Campylobacterales</taxon>
        <taxon>Sulfurimonadaceae</taxon>
        <taxon>Sulfurimonas</taxon>
    </lineage>
</organism>
<gene>
    <name evidence="1" type="ORF">SMGD1_2128</name>
</gene>
<accession>H1FXF5</accession>
<dbReference type="STRING" id="929558.SMGD1_2128"/>
<reference evidence="1 2" key="1">
    <citation type="journal article" date="2012" name="Proc. Natl. Acad. Sci. U.S.A.">
        <title>Genome and physiology of a model Epsilonproteobacterium responsible for sulfide detoxification in marine oxygen depletion zones.</title>
        <authorList>
            <person name="Grote J."/>
            <person name="Schott T."/>
            <person name="Bruckner C.G."/>
            <person name="Glockner F.O."/>
            <person name="Jost G."/>
            <person name="Teeling H."/>
            <person name="Labrenz M."/>
            <person name="Jurgens K."/>
        </authorList>
    </citation>
    <scope>NUCLEOTIDE SEQUENCE [LARGE SCALE GENOMIC DNA]</scope>
    <source>
        <strain evidence="1 2">GD1</strain>
    </source>
</reference>
<dbReference type="Proteomes" id="UP000006431">
    <property type="component" value="Unassembled WGS sequence"/>
</dbReference>
<comment type="caution">
    <text evidence="1">The sequence shown here is derived from an EMBL/GenBank/DDBJ whole genome shotgun (WGS) entry which is preliminary data.</text>
</comment>
<dbReference type="eggNOG" id="ENOG5032HG6">
    <property type="taxonomic scope" value="Bacteria"/>
</dbReference>
<evidence type="ECO:0000313" key="2">
    <source>
        <dbReference type="Proteomes" id="UP000006431"/>
    </source>
</evidence>
<keyword evidence="2" id="KW-1185">Reference proteome</keyword>
<dbReference type="OrthoDB" id="5346208at2"/>
<dbReference type="RefSeq" id="WP_008336105.1">
    <property type="nucleotide sequence ID" value="NZ_AFRZ01000001.1"/>
</dbReference>
<proteinExistence type="predicted"/>
<evidence type="ECO:0000313" key="1">
    <source>
        <dbReference type="EMBL" id="EHP30651.1"/>
    </source>
</evidence>
<dbReference type="EMBL" id="AFRZ01000001">
    <property type="protein sequence ID" value="EHP30651.1"/>
    <property type="molecule type" value="Genomic_DNA"/>
</dbReference>
<dbReference type="HOGENOM" id="CLU_1369749_0_0_7"/>
<dbReference type="AlphaFoldDB" id="B6BJC9"/>
<name>B6BJC9_SULGG</name>
<accession>B6BJC9</accession>